<comment type="similarity">
    <text evidence="1 3">Belongs to the short-chain dehydrogenases/reductases (SDR) family.</text>
</comment>
<dbReference type="AlphaFoldDB" id="A0A2K8YX92"/>
<dbReference type="PRINTS" id="PR00081">
    <property type="entry name" value="GDHRDH"/>
</dbReference>
<dbReference type="Pfam" id="PF00106">
    <property type="entry name" value="adh_short"/>
    <property type="match status" value="1"/>
</dbReference>
<evidence type="ECO:0000256" key="4">
    <source>
        <dbReference type="SAM" id="MobiDB-lite"/>
    </source>
</evidence>
<dbReference type="InterPro" id="IPR002347">
    <property type="entry name" value="SDR_fam"/>
</dbReference>
<dbReference type="SUPFAM" id="SSF51735">
    <property type="entry name" value="NAD(P)-binding Rossmann-fold domains"/>
    <property type="match status" value="1"/>
</dbReference>
<proteinExistence type="inferred from homology"/>
<keyword evidence="2" id="KW-0560">Oxidoreductase</keyword>
<dbReference type="KEGG" id="spir:CWM47_10400"/>
<name>A0A2K8YX92_9BACT</name>
<evidence type="ECO:0000256" key="1">
    <source>
        <dbReference type="ARBA" id="ARBA00006484"/>
    </source>
</evidence>
<dbReference type="RefSeq" id="WP_100987913.1">
    <property type="nucleotide sequence ID" value="NZ_CP025096.1"/>
</dbReference>
<keyword evidence="6" id="KW-1185">Reference proteome</keyword>
<feature type="region of interest" description="Disordered" evidence="4">
    <location>
        <begin position="135"/>
        <end position="154"/>
    </location>
</feature>
<evidence type="ECO:0000313" key="6">
    <source>
        <dbReference type="Proteomes" id="UP000232883"/>
    </source>
</evidence>
<dbReference type="InterPro" id="IPR020904">
    <property type="entry name" value="Sc_DH/Rdtase_CS"/>
</dbReference>
<dbReference type="InterPro" id="IPR036291">
    <property type="entry name" value="NAD(P)-bd_dom_sf"/>
</dbReference>
<evidence type="ECO:0000313" key="5">
    <source>
        <dbReference type="EMBL" id="AUD02194.1"/>
    </source>
</evidence>
<dbReference type="OrthoDB" id="9788235at2"/>
<gene>
    <name evidence="5" type="ORF">CWM47_10400</name>
</gene>
<dbReference type="PRINTS" id="PR00080">
    <property type="entry name" value="SDRFAMILY"/>
</dbReference>
<dbReference type="Proteomes" id="UP000232883">
    <property type="component" value="Chromosome"/>
</dbReference>
<evidence type="ECO:0000256" key="2">
    <source>
        <dbReference type="ARBA" id="ARBA00023002"/>
    </source>
</evidence>
<dbReference type="PROSITE" id="PS00061">
    <property type="entry name" value="ADH_SHORT"/>
    <property type="match status" value="1"/>
</dbReference>
<dbReference type="PANTHER" id="PTHR24321:SF11">
    <property type="entry name" value="BLR0893 PROTEIN"/>
    <property type="match status" value="1"/>
</dbReference>
<protein>
    <submittedName>
        <fullName evidence="5">Short-chain dehydrogenase</fullName>
    </submittedName>
</protein>
<organism evidence="5 6">
    <name type="scientific">Spirosoma pollinicola</name>
    <dbReference type="NCBI Taxonomy" id="2057025"/>
    <lineage>
        <taxon>Bacteria</taxon>
        <taxon>Pseudomonadati</taxon>
        <taxon>Bacteroidota</taxon>
        <taxon>Cytophagia</taxon>
        <taxon>Cytophagales</taxon>
        <taxon>Cytophagaceae</taxon>
        <taxon>Spirosoma</taxon>
    </lineage>
</organism>
<dbReference type="CDD" id="cd05233">
    <property type="entry name" value="SDR_c"/>
    <property type="match status" value="1"/>
</dbReference>
<evidence type="ECO:0000256" key="3">
    <source>
        <dbReference type="RuleBase" id="RU000363"/>
    </source>
</evidence>
<dbReference type="PANTHER" id="PTHR24321">
    <property type="entry name" value="DEHYDROGENASES, SHORT CHAIN"/>
    <property type="match status" value="1"/>
</dbReference>
<dbReference type="Gene3D" id="3.40.50.720">
    <property type="entry name" value="NAD(P)-binding Rossmann-like Domain"/>
    <property type="match status" value="1"/>
</dbReference>
<dbReference type="EMBL" id="CP025096">
    <property type="protein sequence ID" value="AUD02194.1"/>
    <property type="molecule type" value="Genomic_DNA"/>
</dbReference>
<accession>A0A2K8YX92</accession>
<dbReference type="Pfam" id="PF13561">
    <property type="entry name" value="adh_short_C2"/>
    <property type="match status" value="1"/>
</dbReference>
<sequence length="275" mass="29053">MSNFTNQIAFITGAGSGIGRATALAFSTSGAKVVVAEINEANGCETVNQIQQLGGDALFVRCDVADPAQIESAIRQTVDTYGRLDIAINNAGIGGKFGRFIDQTPDDFDQIMAINVGGVFYGMQAQIRQMLLQQQTDHSAPDGTPAGTGHSAGRIHAGGRIVNISSIAGVRGMPMGAPYSASKHAVIGLTKTAALEYARQNIRINAVCPVYTHSAMVDELINTAPGMEERMRRMIPMGRFGEPDEIAQTILWLCADENAFCTGQAIQLDGGMTAG</sequence>
<dbReference type="NCBIfam" id="NF005559">
    <property type="entry name" value="PRK07231.1"/>
    <property type="match status" value="1"/>
</dbReference>
<reference evidence="5 6" key="1">
    <citation type="submission" date="2017-11" db="EMBL/GenBank/DDBJ databases">
        <title>Taxonomic description and genome sequences of Spirosoma HA7 sp. nov., isolated from pollen microhabitat of Corylus avellana.</title>
        <authorList>
            <person name="Ambika Manirajan B."/>
            <person name="Suarez C."/>
            <person name="Ratering S."/>
            <person name="Geissler-Plaum R."/>
            <person name="Cardinale M."/>
            <person name="Sylvia S."/>
        </authorList>
    </citation>
    <scope>NUCLEOTIDE SEQUENCE [LARGE SCALE GENOMIC DNA]</scope>
    <source>
        <strain evidence="5 6">HA7</strain>
    </source>
</reference>
<dbReference type="GO" id="GO:0016491">
    <property type="term" value="F:oxidoreductase activity"/>
    <property type="evidence" value="ECO:0007669"/>
    <property type="project" value="UniProtKB-KW"/>
</dbReference>